<dbReference type="SUPFAM" id="SSF52540">
    <property type="entry name" value="P-loop containing nucleoside triphosphate hydrolases"/>
    <property type="match status" value="1"/>
</dbReference>
<gene>
    <name evidence="4" type="primary">btuD_288</name>
    <name evidence="4" type="ORF">SDC9_148327</name>
</gene>
<dbReference type="PROSITE" id="PS50893">
    <property type="entry name" value="ABC_TRANSPORTER_2"/>
    <property type="match status" value="1"/>
</dbReference>
<dbReference type="InterPro" id="IPR039421">
    <property type="entry name" value="Type_1_exporter"/>
</dbReference>
<dbReference type="GO" id="GO:0005524">
    <property type="term" value="F:ATP binding"/>
    <property type="evidence" value="ECO:0007669"/>
    <property type="project" value="UniProtKB-KW"/>
</dbReference>
<dbReference type="Pfam" id="PF00005">
    <property type="entry name" value="ABC_tran"/>
    <property type="match status" value="1"/>
</dbReference>
<evidence type="ECO:0000313" key="4">
    <source>
        <dbReference type="EMBL" id="MPN01124.1"/>
    </source>
</evidence>
<dbReference type="GO" id="GO:0042626">
    <property type="term" value="F:ATPase-coupled transmembrane transporter activity"/>
    <property type="evidence" value="ECO:0007669"/>
    <property type="project" value="TreeGrafter"/>
</dbReference>
<name>A0A645EK80_9ZZZZ</name>
<dbReference type="InterPro" id="IPR003593">
    <property type="entry name" value="AAA+_ATPase"/>
</dbReference>
<evidence type="ECO:0000256" key="1">
    <source>
        <dbReference type="ARBA" id="ARBA00022741"/>
    </source>
</evidence>
<feature type="domain" description="ABC transporter" evidence="3">
    <location>
        <begin position="47"/>
        <end position="279"/>
    </location>
</feature>
<organism evidence="4">
    <name type="scientific">bioreactor metagenome</name>
    <dbReference type="NCBI Taxonomy" id="1076179"/>
    <lineage>
        <taxon>unclassified sequences</taxon>
        <taxon>metagenomes</taxon>
        <taxon>ecological metagenomes</taxon>
    </lineage>
</organism>
<dbReference type="Gene3D" id="3.40.50.300">
    <property type="entry name" value="P-loop containing nucleotide triphosphate hydrolases"/>
    <property type="match status" value="1"/>
</dbReference>
<dbReference type="SMART" id="SM00382">
    <property type="entry name" value="AAA"/>
    <property type="match status" value="1"/>
</dbReference>
<evidence type="ECO:0000259" key="3">
    <source>
        <dbReference type="PROSITE" id="PS50893"/>
    </source>
</evidence>
<proteinExistence type="predicted"/>
<accession>A0A645EK80</accession>
<keyword evidence="1" id="KW-0547">Nucleotide-binding</keyword>
<reference evidence="4" key="1">
    <citation type="submission" date="2019-08" db="EMBL/GenBank/DDBJ databases">
        <authorList>
            <person name="Kucharzyk K."/>
            <person name="Murdoch R.W."/>
            <person name="Higgins S."/>
            <person name="Loffler F."/>
        </authorList>
    </citation>
    <scope>NUCLEOTIDE SEQUENCE</scope>
</reference>
<evidence type="ECO:0000256" key="2">
    <source>
        <dbReference type="ARBA" id="ARBA00022840"/>
    </source>
</evidence>
<dbReference type="GO" id="GO:0016887">
    <property type="term" value="F:ATP hydrolysis activity"/>
    <property type="evidence" value="ECO:0007669"/>
    <property type="project" value="InterPro"/>
</dbReference>
<sequence>MIELLQEDSGETLVQHNPLYLKEGIKKENTIDDKINLKPDTDKLEILEIKDLTYTYEETGNGIHNVNFLIKEGSFTVITGRIGSGKSTLVKTILGLLPKTGGKIIWNGKSIKDPAEFFVPPISAYTSQVPNLFSDTLKENILLGLSETQSEFKSAIHSAVLERDIEVLPKGIETVIGSKGVKLSGGQIQRTAAARMFARKAELYVFDDISSALDVDTEVTMWNRLFNSNKPTCVVVSNRKFVLQQADNIIVMKEGEIEAQGTLEELLDSCEEMKQIWNIIQ</sequence>
<comment type="caution">
    <text evidence="4">The sequence shown here is derived from an EMBL/GenBank/DDBJ whole genome shotgun (WGS) entry which is preliminary data.</text>
</comment>
<keyword evidence="2 4" id="KW-0067">ATP-binding</keyword>
<dbReference type="AlphaFoldDB" id="A0A645EK80"/>
<dbReference type="PANTHER" id="PTHR24221">
    <property type="entry name" value="ATP-BINDING CASSETTE SUB-FAMILY B"/>
    <property type="match status" value="1"/>
</dbReference>
<protein>
    <submittedName>
        <fullName evidence="4">Vitamin B12 import ATP-binding protein BtuD</fullName>
    </submittedName>
</protein>
<dbReference type="EMBL" id="VSSQ01047149">
    <property type="protein sequence ID" value="MPN01124.1"/>
    <property type="molecule type" value="Genomic_DNA"/>
</dbReference>
<dbReference type="InterPro" id="IPR003439">
    <property type="entry name" value="ABC_transporter-like_ATP-bd"/>
</dbReference>
<dbReference type="InterPro" id="IPR027417">
    <property type="entry name" value="P-loop_NTPase"/>
</dbReference>
<dbReference type="PANTHER" id="PTHR24221:SF423">
    <property type="entry name" value="ABC TRANSPORTER"/>
    <property type="match status" value="1"/>
</dbReference>